<evidence type="ECO:0000256" key="1">
    <source>
        <dbReference type="SAM" id="SignalP"/>
    </source>
</evidence>
<keyword evidence="3" id="KW-1185">Reference proteome</keyword>
<feature type="signal peptide" evidence="1">
    <location>
        <begin position="1"/>
        <end position="17"/>
    </location>
</feature>
<sequence length="298" mass="32517">MHLKLFCLLLVSGTAFAATNGPPAITFPRWAPSVRAGSVYHFDADIEGDGPFSVNRYYIEAGLSRMWDFSRMLSFSVGYGQEDYNFNDLAEEPWNNIDSYSVGLFARWALNEEWMLFAAPSVRSYVETGADVADGLGASFFGGVGYRFGESLFLGPAFGVFGRIEDDPLVIPILLVNWDITERLNFSTGGGFAATAGPGLGFTYELSKHWKLGLLGRYESFRFRLSPGNSQPDGLGEDKSFSLVGSVMYEFFPGTYVSGIFGSKMGGEMSVSDADDHEIASFDYGSGLVGGLVLGFRM</sequence>
<evidence type="ECO:0000313" key="2">
    <source>
        <dbReference type="EMBL" id="VGO15925.1"/>
    </source>
</evidence>
<evidence type="ECO:0000313" key="3">
    <source>
        <dbReference type="Proteomes" id="UP000366872"/>
    </source>
</evidence>
<dbReference type="InterPro" id="IPR036709">
    <property type="entry name" value="Autotransporte_beta_dom_sf"/>
</dbReference>
<dbReference type="AlphaFoldDB" id="A0A6C2U7L8"/>
<accession>A0A6C2U7L8</accession>
<protein>
    <recommendedName>
        <fullName evidence="4">Outer membrane protein beta-barrel domain-containing protein</fullName>
    </recommendedName>
</protein>
<proteinExistence type="predicted"/>
<dbReference type="Proteomes" id="UP000366872">
    <property type="component" value="Unassembled WGS sequence"/>
</dbReference>
<feature type="chain" id="PRO_5025399309" description="Outer membrane protein beta-barrel domain-containing protein" evidence="1">
    <location>
        <begin position="18"/>
        <end position="298"/>
    </location>
</feature>
<name>A0A6C2U7L8_PONDE</name>
<dbReference type="RefSeq" id="WP_136081489.1">
    <property type="nucleotide sequence ID" value="NZ_CAAHFG010000003.1"/>
</dbReference>
<dbReference type="SUPFAM" id="SSF103515">
    <property type="entry name" value="Autotransporter"/>
    <property type="match status" value="1"/>
</dbReference>
<reference evidence="2 3" key="1">
    <citation type="submission" date="2019-04" db="EMBL/GenBank/DDBJ databases">
        <authorList>
            <person name="Van Vliet M D."/>
        </authorList>
    </citation>
    <scope>NUCLEOTIDE SEQUENCE [LARGE SCALE GENOMIC DNA]</scope>
    <source>
        <strain evidence="2 3">F1</strain>
    </source>
</reference>
<gene>
    <name evidence="2" type="ORF">PDESU_04514</name>
</gene>
<dbReference type="EMBL" id="CAAHFG010000003">
    <property type="protein sequence ID" value="VGO15925.1"/>
    <property type="molecule type" value="Genomic_DNA"/>
</dbReference>
<evidence type="ECO:0008006" key="4">
    <source>
        <dbReference type="Google" id="ProtNLM"/>
    </source>
</evidence>
<organism evidence="2 3">
    <name type="scientific">Pontiella desulfatans</name>
    <dbReference type="NCBI Taxonomy" id="2750659"/>
    <lineage>
        <taxon>Bacteria</taxon>
        <taxon>Pseudomonadati</taxon>
        <taxon>Kiritimatiellota</taxon>
        <taxon>Kiritimatiellia</taxon>
        <taxon>Kiritimatiellales</taxon>
        <taxon>Pontiellaceae</taxon>
        <taxon>Pontiella</taxon>
    </lineage>
</organism>
<keyword evidence="1" id="KW-0732">Signal</keyword>